<reference evidence="9" key="3">
    <citation type="submission" date="2019-04" db="EMBL/GenBank/DDBJ databases">
        <authorList>
            <person name="Howe K."/>
            <person name="Paulini M."/>
            <person name="Williams G."/>
        </authorList>
    </citation>
    <scope>NUCLEOTIDE SEQUENCE [LARGE SCALE GENOMIC DNA]</scope>
    <source>
        <strain evidence="9">FR3</strain>
    </source>
</reference>
<accession>A0A4E9FFF5</accession>
<dbReference type="OrthoDB" id="655540at2759"/>
<keyword evidence="4 6" id="KW-1133">Transmembrane helix</keyword>
<evidence type="ECO:0000313" key="12">
    <source>
        <dbReference type="WormBase" id="Bm9106"/>
    </source>
</evidence>
<feature type="transmembrane region" description="Helical" evidence="6">
    <location>
        <begin position="245"/>
        <end position="269"/>
    </location>
</feature>
<feature type="transmembrane region" description="Helical" evidence="6">
    <location>
        <begin position="369"/>
        <end position="391"/>
    </location>
</feature>
<evidence type="ECO:0000256" key="3">
    <source>
        <dbReference type="ARBA" id="ARBA00022692"/>
    </source>
</evidence>
<feature type="transmembrane region" description="Helical" evidence="6">
    <location>
        <begin position="54"/>
        <end position="74"/>
    </location>
</feature>
<evidence type="ECO:0000256" key="1">
    <source>
        <dbReference type="ARBA" id="ARBA00004370"/>
    </source>
</evidence>
<dbReference type="KEGG" id="bmy:BM_BM9106"/>
<feature type="transmembrane region" description="Helical" evidence="6">
    <location>
        <begin position="316"/>
        <end position="336"/>
    </location>
</feature>
<evidence type="ECO:0000256" key="5">
    <source>
        <dbReference type="ARBA" id="ARBA00023136"/>
    </source>
</evidence>
<keyword evidence="10" id="KW-1185">Reference proteome</keyword>
<evidence type="ECO:0000313" key="10">
    <source>
        <dbReference type="Proteomes" id="UP000006672"/>
    </source>
</evidence>
<evidence type="ECO:0000256" key="6">
    <source>
        <dbReference type="SAM" id="Phobius"/>
    </source>
</evidence>
<feature type="transmembrane region" description="Helical" evidence="6">
    <location>
        <begin position="23"/>
        <end position="48"/>
    </location>
</feature>
<dbReference type="RefSeq" id="XP_001893386.1">
    <property type="nucleotide sequence ID" value="XM_001893351.1"/>
</dbReference>
<feature type="transmembrane region" description="Helical" evidence="6">
    <location>
        <begin position="289"/>
        <end position="307"/>
    </location>
</feature>
<feature type="transmembrane region" description="Helical" evidence="6">
    <location>
        <begin position="147"/>
        <end position="165"/>
    </location>
</feature>
<proteinExistence type="predicted"/>
<dbReference type="AlphaFoldDB" id="A0A0J9XPY3"/>
<dbReference type="GeneID" id="6096838"/>
<evidence type="ECO:0000256" key="4">
    <source>
        <dbReference type="ARBA" id="ARBA00022989"/>
    </source>
</evidence>
<dbReference type="EMBL" id="LN856844">
    <property type="protein sequence ID" value="CDP92665.1"/>
    <property type="molecule type" value="Genomic_DNA"/>
</dbReference>
<evidence type="ECO:0000313" key="9">
    <source>
        <dbReference type="EMBL" id="VIO95106.1"/>
    </source>
</evidence>
<feature type="domain" description="Amino acid transporter transmembrane" evidence="7">
    <location>
        <begin position="287"/>
        <end position="360"/>
    </location>
</feature>
<organism evidence="8">
    <name type="scientific">Brugia malayi</name>
    <name type="common">Filarial nematode worm</name>
    <dbReference type="NCBI Taxonomy" id="6279"/>
    <lineage>
        <taxon>Eukaryota</taxon>
        <taxon>Metazoa</taxon>
        <taxon>Ecdysozoa</taxon>
        <taxon>Nematoda</taxon>
        <taxon>Chromadorea</taxon>
        <taxon>Rhabditida</taxon>
        <taxon>Spirurina</taxon>
        <taxon>Spiruromorpha</taxon>
        <taxon>Filarioidea</taxon>
        <taxon>Onchocercidae</taxon>
        <taxon>Brugia</taxon>
    </lineage>
</organism>
<keyword evidence="3 6" id="KW-0812">Transmembrane</keyword>
<accession>A0A0J9XPY3</accession>
<keyword evidence="5 6" id="KW-0472">Membrane</keyword>
<dbReference type="PANTHER" id="PTHR48017">
    <property type="entry name" value="OS05G0424000 PROTEIN-RELATED"/>
    <property type="match status" value="1"/>
</dbReference>
<comment type="subcellular location">
    <subcellularLocation>
        <location evidence="1">Membrane</location>
    </subcellularLocation>
</comment>
<evidence type="ECO:0000259" key="7">
    <source>
        <dbReference type="Pfam" id="PF01490"/>
    </source>
</evidence>
<evidence type="ECO:0000313" key="8">
    <source>
        <dbReference type="EMBL" id="CDP92665.1"/>
    </source>
</evidence>
<reference evidence="8 10" key="1">
    <citation type="journal article" date="2007" name="Science">
        <title>Draft genome of the filarial nematode parasite Brugia malayi.</title>
        <authorList>
            <person name="Ghedin E."/>
            <person name="Wang S."/>
            <person name="Spiro D."/>
            <person name="Caler E."/>
            <person name="Zhao Q."/>
            <person name="Crabtree J."/>
            <person name="Allen J.E."/>
            <person name="Delcher A.L."/>
            <person name="Guiliano D.B."/>
            <person name="Miranda-Saavedra D."/>
            <person name="Angiuoli S.V."/>
            <person name="Creasy T."/>
            <person name="Amedeo P."/>
            <person name="Haas B."/>
            <person name="El-Sayed N.M."/>
            <person name="Wortman J.R."/>
            <person name="Feldblyum T."/>
            <person name="Tallon L."/>
            <person name="Schatz M."/>
            <person name="Shumway M."/>
            <person name="Koo H."/>
            <person name="Salzberg S.L."/>
            <person name="Schobel S."/>
            <person name="Pertea M."/>
            <person name="Pop M."/>
            <person name="White O."/>
            <person name="Barton G.J."/>
            <person name="Carlow C.K."/>
            <person name="Crawford M.J."/>
            <person name="Daub J."/>
            <person name="Dimmic M.W."/>
            <person name="Estes C.F."/>
            <person name="Foster J.M."/>
            <person name="Ganatra M."/>
            <person name="Gregory W.F."/>
            <person name="Johnson N.M."/>
            <person name="Jin J."/>
            <person name="Komuniecki R."/>
            <person name="Korf I."/>
            <person name="Kumar S."/>
            <person name="Laney S."/>
            <person name="Li B.W."/>
            <person name="Li W."/>
            <person name="Lindblom T.H."/>
            <person name="Lustigman S."/>
            <person name="Ma D."/>
            <person name="Maina C.V."/>
            <person name="Martin D.M."/>
            <person name="McCarter J.P."/>
            <person name="McReynolds L."/>
            <person name="Mitreva M."/>
            <person name="Nutman T.B."/>
            <person name="Parkinson J."/>
            <person name="Peregrin-Alvarez J.M."/>
            <person name="Poole C."/>
            <person name="Ren Q."/>
            <person name="Saunders L."/>
            <person name="Sluder A.E."/>
            <person name="Smith K."/>
            <person name="Stanke M."/>
            <person name="Unnasch T.R."/>
            <person name="Ware J."/>
            <person name="Wei A.D."/>
            <person name="Weil G."/>
            <person name="Williams D.J."/>
            <person name="Zhang Y."/>
            <person name="Williams S.A."/>
            <person name="Fraser-Liggett C."/>
            <person name="Slatko B."/>
            <person name="Blaxter M.L."/>
            <person name="Scott A.L."/>
        </authorList>
    </citation>
    <scope>NUCLEOTIDE SEQUENCE</scope>
    <source>
        <strain evidence="8 10">FR3</strain>
    </source>
</reference>
<evidence type="ECO:0000313" key="11">
    <source>
        <dbReference type="WBParaSite" id="Bm9106.1"/>
    </source>
</evidence>
<dbReference type="WBParaSite" id="Bm9106.1">
    <property type="protein sequence ID" value="Bm9106.1"/>
    <property type="gene ID" value="WBGene00229367"/>
</dbReference>
<sequence>MATITSLDINDASIINYGKPNGLHWITAALFLIADMAGAGIVAFPVAMTRSGTFGGIIILVLLAITFCYTACILSKNWIIMCERWTVYAKHCRKPYPEMAYRAMGTSARSICSFILNTVLFGVAVVFCLLAAYIINDFIISITNYDIGFCYVLLFVTVAIYPVTLLRSPQDFWWAVVLAMLTTLFSVFLILVGSWLDYGKCGTDQKKPVIRFNDIVASLGTFMFGFGGHIVFPSVQHDMKYPKHFIRSAILAFVGVAVLYLPVSILGYVTYGNSLHDSVINSIQVPHFGWHRIIIRTIVLLAILFVAETVPKFGPILNVIGGSTVALTSAMLPLIYNNYLNASIHDPITNTYKRPTFSQVLQRNSKSKLLVDFIVIVVSVLFGMATTYIAIIDMSSTDFTAPCYLSFAESAAAQNASAQLLSVQSSLCD</sequence>
<feature type="domain" description="Amino acid transporter transmembrane" evidence="7">
    <location>
        <begin position="24"/>
        <end position="284"/>
    </location>
</feature>
<dbReference type="InterPro" id="IPR013057">
    <property type="entry name" value="AA_transpt_TM"/>
</dbReference>
<dbReference type="Proteomes" id="UP000006672">
    <property type="component" value="Unassembled WGS sequence"/>
</dbReference>
<dbReference type="Pfam" id="PF01490">
    <property type="entry name" value="Aa_trans"/>
    <property type="match status" value="2"/>
</dbReference>
<reference evidence="11" key="4">
    <citation type="submission" date="2019-12" db="UniProtKB">
        <authorList>
            <consortium name="WormBaseParasite"/>
        </authorList>
    </citation>
    <scope>IDENTIFICATION</scope>
</reference>
<dbReference type="WormBase" id="Bm9106">
    <property type="protein sequence ID" value="BM00371"/>
    <property type="gene ID" value="WBGene00229367"/>
</dbReference>
<gene>
    <name evidence="8 11 12" type="ORF">Bm9106</name>
    <name evidence="9" type="ORF">BM_BM9106</name>
    <name evidence="8" type="ORF">BM_Bm9106</name>
</gene>
<feature type="transmembrane region" description="Helical" evidence="6">
    <location>
        <begin position="172"/>
        <end position="195"/>
    </location>
</feature>
<feature type="transmembrane region" description="Helical" evidence="6">
    <location>
        <begin position="215"/>
        <end position="233"/>
    </location>
</feature>
<dbReference type="GO" id="GO:0016020">
    <property type="term" value="C:membrane"/>
    <property type="evidence" value="ECO:0007669"/>
    <property type="project" value="UniProtKB-SubCell"/>
</dbReference>
<dbReference type="EMBL" id="CAAKNF010000193">
    <property type="protein sequence ID" value="VIO95106.1"/>
    <property type="molecule type" value="Genomic_DNA"/>
</dbReference>
<feature type="transmembrane region" description="Helical" evidence="6">
    <location>
        <begin position="111"/>
        <end position="135"/>
    </location>
</feature>
<dbReference type="STRING" id="6279.A0A0J9XPY3"/>
<evidence type="ECO:0000256" key="2">
    <source>
        <dbReference type="ARBA" id="ARBA00022448"/>
    </source>
</evidence>
<name>A0A0J9XPY3_BRUMA</name>
<dbReference type="OMA" id="SQQVEEW"/>
<protein>
    <submittedName>
        <fullName evidence="8">Bm9106</fullName>
    </submittedName>
    <submittedName>
        <fullName evidence="9 11">Transmembrane amino acid transporter protein</fullName>
    </submittedName>
</protein>
<reference evidence="8" key="2">
    <citation type="submission" date="2012-12" db="EMBL/GenBank/DDBJ databases">
        <authorList>
            <person name="Gao Y.W."/>
            <person name="Fan S.T."/>
            <person name="Sun H.T."/>
            <person name="Wang Z."/>
            <person name="Gao X.L."/>
            <person name="Li Y.G."/>
            <person name="Wang T.C."/>
            <person name="Zhang K."/>
            <person name="Xu W.W."/>
            <person name="Yu Z.J."/>
            <person name="Xia X.Z."/>
        </authorList>
    </citation>
    <scope>NUCLEOTIDE SEQUENCE</scope>
    <source>
        <strain evidence="8">FR3</strain>
    </source>
</reference>
<dbReference type="CTD" id="6096838"/>
<keyword evidence="2" id="KW-0813">Transport</keyword>